<feature type="signal peptide" evidence="2">
    <location>
        <begin position="1"/>
        <end position="19"/>
    </location>
</feature>
<organism evidence="3 4">
    <name type="scientific">Coniochaeta pulveracea</name>
    <dbReference type="NCBI Taxonomy" id="177199"/>
    <lineage>
        <taxon>Eukaryota</taxon>
        <taxon>Fungi</taxon>
        <taxon>Dikarya</taxon>
        <taxon>Ascomycota</taxon>
        <taxon>Pezizomycotina</taxon>
        <taxon>Sordariomycetes</taxon>
        <taxon>Sordariomycetidae</taxon>
        <taxon>Coniochaetales</taxon>
        <taxon>Coniochaetaceae</taxon>
        <taxon>Coniochaeta</taxon>
    </lineage>
</organism>
<proteinExistence type="predicted"/>
<feature type="compositionally biased region" description="Pro residues" evidence="1">
    <location>
        <begin position="304"/>
        <end position="315"/>
    </location>
</feature>
<gene>
    <name evidence="3" type="ORF">DL546_009799</name>
</gene>
<sequence>MKWSMSLPFFWGTLGLAAANNYFDSNPVRVWPKEQTERTYDMPTVDSVCEEFPGTNARPRKPFSEKQSIVYDQWPVVVCRPRTERIVGDYFGMTSVTDRFFCHPERHYYACASFDDTPAHKKKGKGLHKRLLPQTRFDWHDHEREISCHEYTSLVPRTRQVLTCEPIDVRPTAKHREMVPWKVKGRFGWYECRWLAHVEVFACPYYNESPENKVDDLPDRYPDVDDKTPAGIAKTMKEIENQRNHGLEFHKIPSLRRRAFISDALKGAMAGYIKSDKAKVAYLNPESDPLKAAFAAADAADAALPPPPPPPPPKPKPTKPYHLDNPVETLIISDGPVPDEVRKNVQYINPFPQGRKFAQWESYAVGQRALMFCQPDPVYPDRDDLEMCSVGQEANGDIAEYLYAPWLHVYDNGETWWCKPRGRVNDCSRVGPARLPPRKQVWERLCPKNGGGGRVEVRTVERTVVSTVYATVTAQVAVPTGAVRQGC</sequence>
<reference evidence="3 4" key="1">
    <citation type="submission" date="2018-08" db="EMBL/GenBank/DDBJ databases">
        <title>Draft genome of the lignicolous fungus Coniochaeta pulveracea.</title>
        <authorList>
            <person name="Borstlap C.J."/>
            <person name="De Witt R.N."/>
            <person name="Botha A."/>
            <person name="Volschenk H."/>
        </authorList>
    </citation>
    <scope>NUCLEOTIDE SEQUENCE [LARGE SCALE GENOMIC DNA]</scope>
    <source>
        <strain evidence="3 4">CAB683</strain>
    </source>
</reference>
<feature type="region of interest" description="Disordered" evidence="1">
    <location>
        <begin position="301"/>
        <end position="323"/>
    </location>
</feature>
<evidence type="ECO:0000313" key="3">
    <source>
        <dbReference type="EMBL" id="RKU49679.1"/>
    </source>
</evidence>
<evidence type="ECO:0000256" key="1">
    <source>
        <dbReference type="SAM" id="MobiDB-lite"/>
    </source>
</evidence>
<dbReference type="EMBL" id="QVQW01000001">
    <property type="protein sequence ID" value="RKU49679.1"/>
    <property type="molecule type" value="Genomic_DNA"/>
</dbReference>
<keyword evidence="2" id="KW-0732">Signal</keyword>
<name>A0A420YP62_9PEZI</name>
<protein>
    <submittedName>
        <fullName evidence="3">Uncharacterized protein</fullName>
    </submittedName>
</protein>
<accession>A0A420YP62</accession>
<feature type="chain" id="PRO_5019228302" evidence="2">
    <location>
        <begin position="20"/>
        <end position="487"/>
    </location>
</feature>
<dbReference type="AlphaFoldDB" id="A0A420YP62"/>
<evidence type="ECO:0000256" key="2">
    <source>
        <dbReference type="SAM" id="SignalP"/>
    </source>
</evidence>
<evidence type="ECO:0000313" key="4">
    <source>
        <dbReference type="Proteomes" id="UP000275385"/>
    </source>
</evidence>
<dbReference type="Proteomes" id="UP000275385">
    <property type="component" value="Unassembled WGS sequence"/>
</dbReference>
<keyword evidence="4" id="KW-1185">Reference proteome</keyword>
<comment type="caution">
    <text evidence="3">The sequence shown here is derived from an EMBL/GenBank/DDBJ whole genome shotgun (WGS) entry which is preliminary data.</text>
</comment>